<keyword evidence="1" id="KW-0472">Membrane</keyword>
<reference evidence="2 3" key="1">
    <citation type="submission" date="2024-04" db="EMBL/GenBank/DDBJ databases">
        <title>Phyllosticta paracitricarpa is synonymous to the EU quarantine fungus P. citricarpa based on phylogenomic analyses.</title>
        <authorList>
            <consortium name="Lawrence Berkeley National Laboratory"/>
            <person name="Van Ingen-Buijs V.A."/>
            <person name="Van Westerhoven A.C."/>
            <person name="Haridas S."/>
            <person name="Skiadas P."/>
            <person name="Martin F."/>
            <person name="Groenewald J.Z."/>
            <person name="Crous P.W."/>
            <person name="Seidl M.F."/>
        </authorList>
    </citation>
    <scope>NUCLEOTIDE SEQUENCE [LARGE SCALE GENOMIC DNA]</scope>
    <source>
        <strain evidence="2 3">CBS 122670</strain>
    </source>
</reference>
<organism evidence="2 3">
    <name type="scientific">Phyllosticta citricarpa</name>
    <dbReference type="NCBI Taxonomy" id="55181"/>
    <lineage>
        <taxon>Eukaryota</taxon>
        <taxon>Fungi</taxon>
        <taxon>Dikarya</taxon>
        <taxon>Ascomycota</taxon>
        <taxon>Pezizomycotina</taxon>
        <taxon>Dothideomycetes</taxon>
        <taxon>Dothideomycetes incertae sedis</taxon>
        <taxon>Botryosphaeriales</taxon>
        <taxon>Phyllostictaceae</taxon>
        <taxon>Phyllosticta</taxon>
    </lineage>
</organism>
<keyword evidence="1" id="KW-0812">Transmembrane</keyword>
<keyword evidence="3" id="KW-1185">Reference proteome</keyword>
<dbReference type="EMBL" id="JBBPDW010000023">
    <property type="protein sequence ID" value="KAK7541766.1"/>
    <property type="molecule type" value="Genomic_DNA"/>
</dbReference>
<protein>
    <submittedName>
        <fullName evidence="2">Uncharacterized protein</fullName>
    </submittedName>
</protein>
<sequence length="173" mass="19747">MPSILGEFTKLCSLPSAWYCQTTLVDNDVAHARNHNGRCQLTCAGPRAVTYFRTQLWSFPPTLNVGDVVRIKVWSSFSRLNLESSHRLLLGYFFSFLFFFFFFPLFPHSPLFARVNLADCSIGKANLVVGAVQFQIKSCHCEVCSNGTTLPNFFVWEKQEFLQLGILRSSRVY</sequence>
<name>A0ABR1M5R6_9PEZI</name>
<evidence type="ECO:0000313" key="3">
    <source>
        <dbReference type="Proteomes" id="UP001365128"/>
    </source>
</evidence>
<accession>A0ABR1M5R6</accession>
<keyword evidence="1" id="KW-1133">Transmembrane helix</keyword>
<comment type="caution">
    <text evidence="2">The sequence shown here is derived from an EMBL/GenBank/DDBJ whole genome shotgun (WGS) entry which is preliminary data.</text>
</comment>
<gene>
    <name evidence="2" type="ORF">IWX46DRAFT_172235</name>
</gene>
<evidence type="ECO:0000256" key="1">
    <source>
        <dbReference type="SAM" id="Phobius"/>
    </source>
</evidence>
<evidence type="ECO:0000313" key="2">
    <source>
        <dbReference type="EMBL" id="KAK7541766.1"/>
    </source>
</evidence>
<dbReference type="Proteomes" id="UP001365128">
    <property type="component" value="Unassembled WGS sequence"/>
</dbReference>
<proteinExistence type="predicted"/>
<feature type="transmembrane region" description="Helical" evidence="1">
    <location>
        <begin position="88"/>
        <end position="106"/>
    </location>
</feature>